<dbReference type="RefSeq" id="WP_101073852.1">
    <property type="nucleotide sequence ID" value="NZ_PISP01000003.1"/>
</dbReference>
<dbReference type="InterPro" id="IPR007452">
    <property type="entry name" value="TamB_C"/>
</dbReference>
<evidence type="ECO:0000313" key="7">
    <source>
        <dbReference type="EMBL" id="PKD43377.1"/>
    </source>
</evidence>
<dbReference type="Pfam" id="PF04357">
    <property type="entry name" value="TamB"/>
    <property type="match status" value="1"/>
</dbReference>
<gene>
    <name evidence="7" type="ORF">CWD77_12285</name>
</gene>
<dbReference type="Proteomes" id="UP000233398">
    <property type="component" value="Unassembled WGS sequence"/>
</dbReference>
<dbReference type="EMBL" id="PISP01000003">
    <property type="protein sequence ID" value="PKD43377.1"/>
    <property type="molecule type" value="Genomic_DNA"/>
</dbReference>
<keyword evidence="8" id="KW-1185">Reference proteome</keyword>
<reference evidence="7 8" key="1">
    <citation type="submission" date="2017-11" db="EMBL/GenBank/DDBJ databases">
        <title>Rhodohalobacter 15182 sp. nov., isolated from a salt lake.</title>
        <authorList>
            <person name="Han S."/>
        </authorList>
    </citation>
    <scope>NUCLEOTIDE SEQUENCE [LARGE SCALE GENOMIC DNA]</scope>
    <source>
        <strain evidence="7 8">15182</strain>
    </source>
</reference>
<proteinExistence type="predicted"/>
<evidence type="ECO:0000256" key="1">
    <source>
        <dbReference type="ARBA" id="ARBA00004167"/>
    </source>
</evidence>
<feature type="domain" description="Translocation and assembly module TamB C-terminal" evidence="6">
    <location>
        <begin position="1145"/>
        <end position="1492"/>
    </location>
</feature>
<organism evidence="7 8">
    <name type="scientific">Rhodohalobacter barkolensis</name>
    <dbReference type="NCBI Taxonomy" id="2053187"/>
    <lineage>
        <taxon>Bacteria</taxon>
        <taxon>Pseudomonadati</taxon>
        <taxon>Balneolota</taxon>
        <taxon>Balneolia</taxon>
        <taxon>Balneolales</taxon>
        <taxon>Balneolaceae</taxon>
        <taxon>Rhodohalobacter</taxon>
    </lineage>
</organism>
<name>A0A2N0VGR8_9BACT</name>
<keyword evidence="2 5" id="KW-0812">Transmembrane</keyword>
<evidence type="ECO:0000256" key="4">
    <source>
        <dbReference type="ARBA" id="ARBA00023136"/>
    </source>
</evidence>
<evidence type="ECO:0000313" key="8">
    <source>
        <dbReference type="Proteomes" id="UP000233398"/>
    </source>
</evidence>
<accession>A0A2N0VGR8</accession>
<feature type="transmembrane region" description="Helical" evidence="5">
    <location>
        <begin position="15"/>
        <end position="36"/>
    </location>
</feature>
<dbReference type="GO" id="GO:0009306">
    <property type="term" value="P:protein secretion"/>
    <property type="evidence" value="ECO:0007669"/>
    <property type="project" value="InterPro"/>
</dbReference>
<keyword evidence="4 5" id="KW-0472">Membrane</keyword>
<evidence type="ECO:0000256" key="2">
    <source>
        <dbReference type="ARBA" id="ARBA00022692"/>
    </source>
</evidence>
<dbReference type="OrthoDB" id="1109098at2"/>
<comment type="caution">
    <text evidence="7">The sequence shown here is derived from an EMBL/GenBank/DDBJ whole genome shotgun (WGS) entry which is preliminary data.</text>
</comment>
<sequence length="1492" mass="166933">MSESEKKHTEKKHGWIKWVIILVVFVLILSGLRLSLKSDLLLNYLRDQVEQQAGAQLNGSLKVESMNGDLLHGFTLIGVELRGDSEQQIATIDSASVSYSIMDLIWSPHTVESLSVDGVQAFINQEQDSVWNVMNLIPAQQEPEESESTLKWEVQDISVQRMNVDVTSDYVLPDGFVNIRDLNFGGSAGVSESGYFGSVRSLEFSLEEDRLPEDIRFVMSAGAEKDGKITLESLVINTGRSMLNASSEFELPDEITGSAQLSPLDWRDIAAYVENLPLEQNLQIEVGAEGTFDDLNVNLTASAPGLEELTIQSGVSLGSEFSLNRLELYLQNLDTPQLTGLEGTPLLGELTFTGNGLLKADEIEEATWAGEVRFSDFSYDIYSVDGFEAGYEINRDQGELTATIRKQDERVDLTFSTRKMWDEDPVWSGNIETQNMNLATWLNDPALDSQLNIRSDFSGMGIEPENFQAIAEINIEDSQYGDQPFSELMFRGNINSQSLNGNLSARLDRSNVTARFQANDWRENPSYRFDAVMREFNLSELSGLEQFPTYLNGTLQGEGSGFDPETLQLQAEAALDSSVVNKEPVDTLKANFTIEDQFLTVENAQLVSPIADGEFSLRQHITDLTNLENRLNFSAELKDLQPLAPLFELDRLESGGVLSGTLNRSGSGFLEFNGEAELQNIVVDSLFSANSINGLASVRLLDDIEADLDVQINSPVVNEIGVQDINFSTQLVQQENSTSGQFDLEIINEEICTLYQEGEFSVDSNRLNLRTTLFDFTTEIRTLSLDNSFDFEYNFETEAARMDTMTVRDAEDQSFLSLWVTQLSADVQEVGLEAGDLNLGAIQSLVLQEPVLEGYLSGETSIYNSSSDLVVSTNGSVQNIEFEDGEMDRFNFYLNIEDEWLQLTFGGNHDDQKLFESLLQVPFLPGDPATFDDQFFDREVNGYFEVSESDLSYWLSFIPELDSEDTQGKISLRADLDGIAGNPELTGNLHIENGLFSGINIDRADFDLNYIHDEENVELGGVVETAGNPVLDMDAKLPFIVDLRNAEVLLPDDDDEVSVNFSTEDFNLAIFNDFLDREMFRQLRGRLNGEVSLNGRLADLQTSGRMELMDGNLRVVPAGITLSEMTSVINFTGSQVELQEFRMQSGPGRIRASGSVEMNNLTPGGLQLNIRGNQFRAANTSEYKALIDLDADLSGTVDEPKLTGNLTFLNGFVNLQDFGEQSVEDVQLEDEEEPEPIEFYELLEMEMNVNFAREFFIRNRQYLDMEIELGGEVDLVKERNNDLQMFGSLEGVRGYARPLGKQFQLDEAFVTFYGPVDDPELNIRTLFEPPQSRSEVQIYYIIEGTVQEPEFRFDSDPPLELQDIISYTLFGKPFYELESWEQVVAGSGSSPSAADIALDVLLDRVELLASQSLGIDVVQIDNTRSGSDSATSIKTGWYLNRRTFFAVVNEISSSRPNTLFMLEYLLKENLELIITQGDDSREGIDLRWHYDY</sequence>
<protein>
    <recommendedName>
        <fullName evidence="6">Translocation and assembly module TamB C-terminal domain-containing protein</fullName>
    </recommendedName>
</protein>
<dbReference type="GO" id="GO:0005886">
    <property type="term" value="C:plasma membrane"/>
    <property type="evidence" value="ECO:0007669"/>
    <property type="project" value="InterPro"/>
</dbReference>
<evidence type="ECO:0000256" key="5">
    <source>
        <dbReference type="SAM" id="Phobius"/>
    </source>
</evidence>
<comment type="subcellular location">
    <subcellularLocation>
        <location evidence="1">Membrane</location>
        <topology evidence="1">Single-pass membrane protein</topology>
    </subcellularLocation>
</comment>
<dbReference type="PANTHER" id="PTHR36985">
    <property type="entry name" value="TRANSLOCATION AND ASSEMBLY MODULE SUBUNIT TAMB"/>
    <property type="match status" value="1"/>
</dbReference>
<dbReference type="PANTHER" id="PTHR36985:SF1">
    <property type="entry name" value="TRANSLOCATION AND ASSEMBLY MODULE SUBUNIT TAMB"/>
    <property type="match status" value="1"/>
</dbReference>
<evidence type="ECO:0000259" key="6">
    <source>
        <dbReference type="Pfam" id="PF04357"/>
    </source>
</evidence>
<evidence type="ECO:0000256" key="3">
    <source>
        <dbReference type="ARBA" id="ARBA00022989"/>
    </source>
</evidence>
<keyword evidence="3 5" id="KW-1133">Transmembrane helix</keyword>